<name>A0ABR1B8B4_POLSC</name>
<dbReference type="InterPro" id="IPR014830">
    <property type="entry name" value="Glycolipid_transfer_prot_dom"/>
</dbReference>
<keyword evidence="1" id="KW-0813">Transport</keyword>
<keyword evidence="4" id="KW-1185">Reference proteome</keyword>
<protein>
    <recommendedName>
        <fullName evidence="2">Glycolipid transfer protein domain-containing protein</fullName>
    </recommendedName>
</protein>
<reference evidence="3 4" key="1">
    <citation type="submission" date="2023-09" db="EMBL/GenBank/DDBJ databases">
        <title>Genomes of two closely related lineages of the louse Polyplax serrata with different host specificities.</title>
        <authorList>
            <person name="Martinu J."/>
            <person name="Tarabai H."/>
            <person name="Stefka J."/>
            <person name="Hypsa V."/>
        </authorList>
    </citation>
    <scope>NUCLEOTIDE SEQUENCE [LARGE SCALE GENOMIC DNA]</scope>
    <source>
        <strain evidence="3">98ZLc_SE</strain>
    </source>
</reference>
<dbReference type="Pfam" id="PF08718">
    <property type="entry name" value="GLTP"/>
    <property type="match status" value="1"/>
</dbReference>
<dbReference type="Proteomes" id="UP001359485">
    <property type="component" value="Unassembled WGS sequence"/>
</dbReference>
<dbReference type="PANTHER" id="PTHR10219">
    <property type="entry name" value="GLYCOLIPID TRANSFER PROTEIN-RELATED"/>
    <property type="match status" value="1"/>
</dbReference>
<evidence type="ECO:0000313" key="4">
    <source>
        <dbReference type="Proteomes" id="UP001359485"/>
    </source>
</evidence>
<gene>
    <name evidence="3" type="ORF">RUM44_008454</name>
</gene>
<evidence type="ECO:0000313" key="3">
    <source>
        <dbReference type="EMBL" id="KAK6638030.1"/>
    </source>
</evidence>
<proteinExistence type="predicted"/>
<feature type="domain" description="Glycolipid transfer protein" evidence="2">
    <location>
        <begin position="18"/>
        <end position="157"/>
    </location>
</feature>
<accession>A0ABR1B8B4</accession>
<dbReference type="PANTHER" id="PTHR10219:SF25">
    <property type="entry name" value="PLECKSTRIN HOMOLOGY DOMAIN-CONTAINING FAMILY A MEMBER 8"/>
    <property type="match status" value="1"/>
</dbReference>
<evidence type="ECO:0000259" key="2">
    <source>
        <dbReference type="Pfam" id="PF08718"/>
    </source>
</evidence>
<evidence type="ECO:0000256" key="1">
    <source>
        <dbReference type="ARBA" id="ARBA00022448"/>
    </source>
</evidence>
<dbReference type="Gene3D" id="1.10.3520.10">
    <property type="entry name" value="Glycolipid transfer protein"/>
    <property type="match status" value="1"/>
</dbReference>
<dbReference type="InterPro" id="IPR036497">
    <property type="entry name" value="GLTP_sf"/>
</dbReference>
<dbReference type="SUPFAM" id="SSF110004">
    <property type="entry name" value="Glycolipid transfer protein, GLTP"/>
    <property type="match status" value="1"/>
</dbReference>
<dbReference type="EMBL" id="JAWJWF010000002">
    <property type="protein sequence ID" value="KAK6638030.1"/>
    <property type="molecule type" value="Genomic_DNA"/>
</dbReference>
<organism evidence="3 4">
    <name type="scientific">Polyplax serrata</name>
    <name type="common">Common mouse louse</name>
    <dbReference type="NCBI Taxonomy" id="468196"/>
    <lineage>
        <taxon>Eukaryota</taxon>
        <taxon>Metazoa</taxon>
        <taxon>Ecdysozoa</taxon>
        <taxon>Arthropoda</taxon>
        <taxon>Hexapoda</taxon>
        <taxon>Insecta</taxon>
        <taxon>Pterygota</taxon>
        <taxon>Neoptera</taxon>
        <taxon>Paraneoptera</taxon>
        <taxon>Psocodea</taxon>
        <taxon>Troctomorpha</taxon>
        <taxon>Phthiraptera</taxon>
        <taxon>Anoplura</taxon>
        <taxon>Polyplacidae</taxon>
        <taxon>Polyplax</taxon>
    </lineage>
</organism>
<comment type="caution">
    <text evidence="3">The sequence shown here is derived from an EMBL/GenBank/DDBJ whole genome shotgun (WGS) entry which is preliminary data.</text>
</comment>
<sequence>MVYEFCRKLFPPLVDGKINTLEFLEASKGVLSLVSKMGNVFSPLHNDIARNIEKVKESYDTNPSLYECIEDLILNKKSEGDEIPLEALLWLKRALHFSLLFFQRIINDNRKCENLQEHMAFAYSHTLEPYHNWMTRKLFKFFKNLSPKRSDLFSKIRDASDEDDERVLYFLDVYFGSLIDSIDHISSLLLHHNLDSKVKV</sequence>